<evidence type="ECO:0000313" key="3">
    <source>
        <dbReference type="EMBL" id="KIO26779.1"/>
    </source>
</evidence>
<dbReference type="EMBL" id="KN823019">
    <property type="protein sequence ID" value="KIO26779.1"/>
    <property type="molecule type" value="Genomic_DNA"/>
</dbReference>
<dbReference type="Pfam" id="PF12937">
    <property type="entry name" value="F-box-like"/>
    <property type="match status" value="1"/>
</dbReference>
<organism evidence="3 4">
    <name type="scientific">Tulasnella calospora MUT 4182</name>
    <dbReference type="NCBI Taxonomy" id="1051891"/>
    <lineage>
        <taxon>Eukaryota</taxon>
        <taxon>Fungi</taxon>
        <taxon>Dikarya</taxon>
        <taxon>Basidiomycota</taxon>
        <taxon>Agaricomycotina</taxon>
        <taxon>Agaricomycetes</taxon>
        <taxon>Cantharellales</taxon>
        <taxon>Tulasnellaceae</taxon>
        <taxon>Tulasnella</taxon>
    </lineage>
</organism>
<dbReference type="AlphaFoldDB" id="A0A0C3QKA1"/>
<feature type="region of interest" description="Disordered" evidence="1">
    <location>
        <begin position="1"/>
        <end position="46"/>
    </location>
</feature>
<sequence>MASSPSTPQLASVRISGPEQDHGETAPPDLCTDTPPEDDRTSNCSMMSNSRLPPEVLYIIFALLQDSLKDRAAAALVCRSWSDAALDELWRSLPSFLPLLKLLGPFSYINQLALTQAPQTHPTAQTWDRFKCYGARVREIIFDDGPSPFDQKVLARLI</sequence>
<dbReference type="Proteomes" id="UP000054248">
    <property type="component" value="Unassembled WGS sequence"/>
</dbReference>
<evidence type="ECO:0000313" key="4">
    <source>
        <dbReference type="Proteomes" id="UP000054248"/>
    </source>
</evidence>
<accession>A0A0C3QKA1</accession>
<dbReference type="SUPFAM" id="SSF81383">
    <property type="entry name" value="F-box domain"/>
    <property type="match status" value="1"/>
</dbReference>
<dbReference type="OrthoDB" id="2447803at2759"/>
<evidence type="ECO:0000256" key="1">
    <source>
        <dbReference type="SAM" id="MobiDB-lite"/>
    </source>
</evidence>
<feature type="compositionally biased region" description="Polar residues" evidence="1">
    <location>
        <begin position="1"/>
        <end position="10"/>
    </location>
</feature>
<proteinExistence type="predicted"/>
<dbReference type="HOGENOM" id="CLU_1673541_0_0_1"/>
<dbReference type="CDD" id="cd22121">
    <property type="entry name" value="F-box_FBXL8"/>
    <property type="match status" value="1"/>
</dbReference>
<protein>
    <recommendedName>
        <fullName evidence="2">F-box domain-containing protein</fullName>
    </recommendedName>
</protein>
<gene>
    <name evidence="3" type="ORF">M407DRAFT_23974</name>
</gene>
<feature type="domain" description="F-box" evidence="2">
    <location>
        <begin position="50"/>
        <end position="93"/>
    </location>
</feature>
<reference evidence="3 4" key="1">
    <citation type="submission" date="2014-04" db="EMBL/GenBank/DDBJ databases">
        <authorList>
            <consortium name="DOE Joint Genome Institute"/>
            <person name="Kuo A."/>
            <person name="Girlanda M."/>
            <person name="Perotto S."/>
            <person name="Kohler A."/>
            <person name="Nagy L.G."/>
            <person name="Floudas D."/>
            <person name="Copeland A."/>
            <person name="Barry K.W."/>
            <person name="Cichocki N."/>
            <person name="Veneault-Fourrey C."/>
            <person name="LaButti K."/>
            <person name="Lindquist E.A."/>
            <person name="Lipzen A."/>
            <person name="Lundell T."/>
            <person name="Morin E."/>
            <person name="Murat C."/>
            <person name="Sun H."/>
            <person name="Tunlid A."/>
            <person name="Henrissat B."/>
            <person name="Grigoriev I.V."/>
            <person name="Hibbett D.S."/>
            <person name="Martin F."/>
            <person name="Nordberg H.P."/>
            <person name="Cantor M.N."/>
            <person name="Hua S.X."/>
        </authorList>
    </citation>
    <scope>NUCLEOTIDE SEQUENCE [LARGE SCALE GENOMIC DNA]</scope>
    <source>
        <strain evidence="3 4">MUT 4182</strain>
    </source>
</reference>
<feature type="non-terminal residue" evidence="3">
    <location>
        <position position="158"/>
    </location>
</feature>
<name>A0A0C3QKA1_9AGAM</name>
<keyword evidence="4" id="KW-1185">Reference proteome</keyword>
<evidence type="ECO:0000259" key="2">
    <source>
        <dbReference type="Pfam" id="PF12937"/>
    </source>
</evidence>
<dbReference type="InterPro" id="IPR001810">
    <property type="entry name" value="F-box_dom"/>
</dbReference>
<reference evidence="4" key="2">
    <citation type="submission" date="2015-01" db="EMBL/GenBank/DDBJ databases">
        <title>Evolutionary Origins and Diversification of the Mycorrhizal Mutualists.</title>
        <authorList>
            <consortium name="DOE Joint Genome Institute"/>
            <consortium name="Mycorrhizal Genomics Consortium"/>
            <person name="Kohler A."/>
            <person name="Kuo A."/>
            <person name="Nagy L.G."/>
            <person name="Floudas D."/>
            <person name="Copeland A."/>
            <person name="Barry K.W."/>
            <person name="Cichocki N."/>
            <person name="Veneault-Fourrey C."/>
            <person name="LaButti K."/>
            <person name="Lindquist E.A."/>
            <person name="Lipzen A."/>
            <person name="Lundell T."/>
            <person name="Morin E."/>
            <person name="Murat C."/>
            <person name="Riley R."/>
            <person name="Ohm R."/>
            <person name="Sun H."/>
            <person name="Tunlid A."/>
            <person name="Henrissat B."/>
            <person name="Grigoriev I.V."/>
            <person name="Hibbett D.S."/>
            <person name="Martin F."/>
        </authorList>
    </citation>
    <scope>NUCLEOTIDE SEQUENCE [LARGE SCALE GENOMIC DNA]</scope>
    <source>
        <strain evidence="4">MUT 4182</strain>
    </source>
</reference>
<dbReference type="InterPro" id="IPR036047">
    <property type="entry name" value="F-box-like_dom_sf"/>
</dbReference>
<dbReference type="Gene3D" id="1.20.1280.50">
    <property type="match status" value="1"/>
</dbReference>